<dbReference type="Proteomes" id="UP000035265">
    <property type="component" value="Unassembled WGS sequence"/>
</dbReference>
<evidence type="ECO:0000313" key="2">
    <source>
        <dbReference type="Proteomes" id="UP000035265"/>
    </source>
</evidence>
<name>A0A0H2KM96_9MICO</name>
<proteinExistence type="predicted"/>
<accession>A0A0H2KM96</accession>
<sequence>MRFEGRPSWRLSVSDGGDLDLLLWVRDALGLVAAADDTPPHCEPAPADRSALLPADARDAAASRWIVWWRAALAFEAAGRIAEPPSGEDAFLGWVRARSVARDAVGSPPAFAALDDVPGLRDAVARLWPEAHRALAEREADRAEVLHRRTAADDRRALAAEVARTHGVGIGDVRGAVLVVPVAGTWWRVAAPGAVVCSASAYVGDAAFATEVVRAAFESGLRA</sequence>
<dbReference type="EMBL" id="JNBQ01000012">
    <property type="protein sequence ID" value="KLN34626.1"/>
    <property type="molecule type" value="Genomic_DNA"/>
</dbReference>
<reference evidence="1 2" key="1">
    <citation type="submission" date="2014-05" db="EMBL/GenBank/DDBJ databases">
        <title>Cellulosimicrobium funkei U11 genome.</title>
        <authorList>
            <person name="Hu C."/>
            <person name="Gong Y."/>
            <person name="Wan W."/>
            <person name="Jiang M."/>
        </authorList>
    </citation>
    <scope>NUCLEOTIDE SEQUENCE [LARGE SCALE GENOMIC DNA]</scope>
    <source>
        <strain evidence="1 2">U11</strain>
    </source>
</reference>
<dbReference type="PATRIC" id="fig|264251.5.peg.2346"/>
<gene>
    <name evidence="1" type="ORF">FB00_11520</name>
</gene>
<dbReference type="AlphaFoldDB" id="A0A0H2KM96"/>
<dbReference type="RefSeq" id="WP_052877604.1">
    <property type="nucleotide sequence ID" value="NZ_JNBQ01000012.1"/>
</dbReference>
<evidence type="ECO:0000313" key="1">
    <source>
        <dbReference type="EMBL" id="KLN34626.1"/>
    </source>
</evidence>
<keyword evidence="2" id="KW-1185">Reference proteome</keyword>
<comment type="caution">
    <text evidence="1">The sequence shown here is derived from an EMBL/GenBank/DDBJ whole genome shotgun (WGS) entry which is preliminary data.</text>
</comment>
<protein>
    <submittedName>
        <fullName evidence="1">Uncharacterized protein</fullName>
    </submittedName>
</protein>
<organism evidence="1 2">
    <name type="scientific">Cellulosimicrobium funkei</name>
    <dbReference type="NCBI Taxonomy" id="264251"/>
    <lineage>
        <taxon>Bacteria</taxon>
        <taxon>Bacillati</taxon>
        <taxon>Actinomycetota</taxon>
        <taxon>Actinomycetes</taxon>
        <taxon>Micrococcales</taxon>
        <taxon>Promicromonosporaceae</taxon>
        <taxon>Cellulosimicrobium</taxon>
    </lineage>
</organism>